<dbReference type="InterPro" id="IPR001926">
    <property type="entry name" value="TrpB-like_PALP"/>
</dbReference>
<dbReference type="SUPFAM" id="SSF51366">
    <property type="entry name" value="Ribulose-phoshate binding barrel"/>
    <property type="match status" value="1"/>
</dbReference>
<dbReference type="InterPro" id="IPR023026">
    <property type="entry name" value="Trp_synth_beta/beta-like"/>
</dbReference>
<dbReference type="CDD" id="cd04724">
    <property type="entry name" value="Tryptophan_synthase_alpha"/>
    <property type="match status" value="1"/>
</dbReference>
<evidence type="ECO:0000313" key="15">
    <source>
        <dbReference type="EMBL" id="KFA64353.1"/>
    </source>
</evidence>
<feature type="domain" description="Tryptophan synthase beta chain-like PALP" evidence="14">
    <location>
        <begin position="375"/>
        <end position="694"/>
    </location>
</feature>
<evidence type="ECO:0000256" key="5">
    <source>
        <dbReference type="ARBA" id="ARBA00012043"/>
    </source>
</evidence>
<protein>
    <recommendedName>
        <fullName evidence="6 13">Tryptophan synthase</fullName>
        <ecNumber evidence="5 13">4.2.1.20</ecNumber>
    </recommendedName>
</protein>
<dbReference type="GO" id="GO:0004834">
    <property type="term" value="F:tryptophan synthase activity"/>
    <property type="evidence" value="ECO:0007669"/>
    <property type="project" value="UniProtKB-EC"/>
</dbReference>
<dbReference type="HAMAP" id="MF_00133">
    <property type="entry name" value="Trp_synth_beta"/>
    <property type="match status" value="1"/>
</dbReference>
<dbReference type="Pfam" id="PF00291">
    <property type="entry name" value="PALP"/>
    <property type="match status" value="1"/>
</dbReference>
<proteinExistence type="inferred from homology"/>
<evidence type="ECO:0000313" key="16">
    <source>
        <dbReference type="Proteomes" id="UP000028524"/>
    </source>
</evidence>
<dbReference type="EC" id="4.2.1.20" evidence="5 13"/>
<dbReference type="AlphaFoldDB" id="A0A084QK68"/>
<dbReference type="InterPro" id="IPR002028">
    <property type="entry name" value="Trp_synthase_suA"/>
</dbReference>
<dbReference type="FunFam" id="3.20.20.70:FF:000151">
    <property type="entry name" value="Tryptophan synthase"/>
    <property type="match status" value="1"/>
</dbReference>
<dbReference type="FunFam" id="3.40.50.1100:FF:000001">
    <property type="entry name" value="Tryptophan synthase beta chain"/>
    <property type="match status" value="1"/>
</dbReference>
<dbReference type="InterPro" id="IPR018204">
    <property type="entry name" value="Trp_synthase_alpha_AS"/>
</dbReference>
<dbReference type="OMA" id="VDTARHS"/>
<dbReference type="UniPathway" id="UPA00035">
    <property type="reaction ID" value="UER00044"/>
</dbReference>
<dbReference type="Gene3D" id="3.40.50.1100">
    <property type="match status" value="2"/>
</dbReference>
<dbReference type="Pfam" id="PF00290">
    <property type="entry name" value="Trp_syntA"/>
    <property type="match status" value="1"/>
</dbReference>
<dbReference type="FunCoup" id="A0A084QK68">
    <property type="interactions" value="447"/>
</dbReference>
<dbReference type="Gene3D" id="3.20.20.70">
    <property type="entry name" value="Aldolase class I"/>
    <property type="match status" value="1"/>
</dbReference>
<name>A0A084QK68_STAC4</name>
<dbReference type="FunFam" id="3.40.50.1100:FF:000004">
    <property type="entry name" value="Tryptophan synthase beta chain"/>
    <property type="match status" value="1"/>
</dbReference>
<dbReference type="HOGENOM" id="CLU_016734_1_0_1"/>
<comment type="pathway">
    <text evidence="2 13">Amino-acid biosynthesis; L-tryptophan biosynthesis; L-tryptophan from chorismate: step 5/5.</text>
</comment>
<dbReference type="PANTHER" id="PTHR48077">
    <property type="entry name" value="TRYPTOPHAN SYNTHASE-RELATED"/>
    <property type="match status" value="1"/>
</dbReference>
<dbReference type="HAMAP" id="MF_00131">
    <property type="entry name" value="Trp_synth_alpha"/>
    <property type="match status" value="1"/>
</dbReference>
<dbReference type="Proteomes" id="UP000028524">
    <property type="component" value="Unassembled WGS sequence"/>
</dbReference>
<dbReference type="PANTHER" id="PTHR48077:SF3">
    <property type="entry name" value="TRYPTOPHAN SYNTHASE"/>
    <property type="match status" value="1"/>
</dbReference>
<evidence type="ECO:0000256" key="6">
    <source>
        <dbReference type="ARBA" id="ARBA00018724"/>
    </source>
</evidence>
<dbReference type="CDD" id="cd06446">
    <property type="entry name" value="Trp-synth_B"/>
    <property type="match status" value="1"/>
</dbReference>
<evidence type="ECO:0000259" key="14">
    <source>
        <dbReference type="Pfam" id="PF00291"/>
    </source>
</evidence>
<dbReference type="OrthoDB" id="10050244at2759"/>
<dbReference type="InterPro" id="IPR011060">
    <property type="entry name" value="RibuloseP-bd_barrel"/>
</dbReference>
<dbReference type="GO" id="GO:0005737">
    <property type="term" value="C:cytoplasm"/>
    <property type="evidence" value="ECO:0007669"/>
    <property type="project" value="TreeGrafter"/>
</dbReference>
<dbReference type="PROSITE" id="PS00167">
    <property type="entry name" value="TRP_SYNTHASE_ALPHA"/>
    <property type="match status" value="1"/>
</dbReference>
<evidence type="ECO:0000256" key="13">
    <source>
        <dbReference type="RuleBase" id="RU003663"/>
    </source>
</evidence>
<dbReference type="STRING" id="1283841.A0A084QK68"/>
<comment type="catalytic activity">
    <reaction evidence="12 13">
        <text>(1S,2R)-1-C-(indol-3-yl)glycerol 3-phosphate + L-serine = D-glyceraldehyde 3-phosphate + L-tryptophan + H2O</text>
        <dbReference type="Rhea" id="RHEA:10532"/>
        <dbReference type="ChEBI" id="CHEBI:15377"/>
        <dbReference type="ChEBI" id="CHEBI:33384"/>
        <dbReference type="ChEBI" id="CHEBI:57912"/>
        <dbReference type="ChEBI" id="CHEBI:58866"/>
        <dbReference type="ChEBI" id="CHEBI:59776"/>
        <dbReference type="EC" id="4.2.1.20"/>
    </reaction>
</comment>
<evidence type="ECO:0000256" key="1">
    <source>
        <dbReference type="ARBA" id="ARBA00001933"/>
    </source>
</evidence>
<evidence type="ECO:0000256" key="2">
    <source>
        <dbReference type="ARBA" id="ARBA00004733"/>
    </source>
</evidence>
<comment type="cofactor">
    <cofactor evidence="1 13">
        <name>pyridoxal 5'-phosphate</name>
        <dbReference type="ChEBI" id="CHEBI:597326"/>
    </cofactor>
</comment>
<keyword evidence="11 13" id="KW-0456">Lyase</keyword>
<dbReference type="PROSITE" id="PS00168">
    <property type="entry name" value="TRP_SYNTHASE_BETA"/>
    <property type="match status" value="1"/>
</dbReference>
<evidence type="ECO:0000256" key="9">
    <source>
        <dbReference type="ARBA" id="ARBA00022898"/>
    </source>
</evidence>
<dbReference type="SUPFAM" id="SSF53686">
    <property type="entry name" value="Tryptophan synthase beta subunit-like PLP-dependent enzymes"/>
    <property type="match status" value="1"/>
</dbReference>
<comment type="similarity">
    <text evidence="4">In the N-terminal section; belongs to the TrpA family.</text>
</comment>
<keyword evidence="7 13" id="KW-0028">Amino-acid biosynthesis</keyword>
<evidence type="ECO:0000256" key="7">
    <source>
        <dbReference type="ARBA" id="ARBA00022605"/>
    </source>
</evidence>
<evidence type="ECO:0000256" key="10">
    <source>
        <dbReference type="ARBA" id="ARBA00023141"/>
    </source>
</evidence>
<evidence type="ECO:0000256" key="11">
    <source>
        <dbReference type="ARBA" id="ARBA00023239"/>
    </source>
</evidence>
<dbReference type="InterPro" id="IPR006653">
    <property type="entry name" value="Trp_synth_b_CS"/>
</dbReference>
<reference evidence="15 16" key="1">
    <citation type="journal article" date="2014" name="BMC Genomics">
        <title>Comparative genome sequencing reveals chemotype-specific gene clusters in the toxigenic black mold Stachybotrys.</title>
        <authorList>
            <person name="Semeiks J."/>
            <person name="Borek D."/>
            <person name="Otwinowski Z."/>
            <person name="Grishin N.V."/>
        </authorList>
    </citation>
    <scope>NUCLEOTIDE SEQUENCE [LARGE SCALE GENOMIC DNA]</scope>
    <source>
        <strain evidence="15 16">IBT 40285</strain>
    </source>
</reference>
<keyword evidence="16" id="KW-1185">Reference proteome</keyword>
<accession>A0A084QK68</accession>
<dbReference type="NCBIfam" id="TIGR00263">
    <property type="entry name" value="trpB"/>
    <property type="match status" value="1"/>
</dbReference>
<organism evidence="15 16">
    <name type="scientific">Stachybotrys chlorohalonatus (strain IBT 40285)</name>
    <dbReference type="NCBI Taxonomy" id="1283841"/>
    <lineage>
        <taxon>Eukaryota</taxon>
        <taxon>Fungi</taxon>
        <taxon>Dikarya</taxon>
        <taxon>Ascomycota</taxon>
        <taxon>Pezizomycotina</taxon>
        <taxon>Sordariomycetes</taxon>
        <taxon>Hypocreomycetidae</taxon>
        <taxon>Hypocreales</taxon>
        <taxon>Stachybotryaceae</taxon>
        <taxon>Stachybotrys</taxon>
    </lineage>
</organism>
<dbReference type="NCBIfam" id="TIGR00262">
    <property type="entry name" value="trpA"/>
    <property type="match status" value="1"/>
</dbReference>
<dbReference type="EMBL" id="KL660688">
    <property type="protein sequence ID" value="KFA64353.1"/>
    <property type="molecule type" value="Genomic_DNA"/>
</dbReference>
<evidence type="ECO:0000256" key="12">
    <source>
        <dbReference type="ARBA" id="ARBA00049047"/>
    </source>
</evidence>
<evidence type="ECO:0000256" key="4">
    <source>
        <dbReference type="ARBA" id="ARBA00006095"/>
    </source>
</evidence>
<comment type="similarity">
    <text evidence="3">In the C-terminal section; belongs to the TrpB family.</text>
</comment>
<gene>
    <name evidence="15" type="ORF">S40285_02909</name>
</gene>
<dbReference type="InterPro" id="IPR006654">
    <property type="entry name" value="Trp_synth_beta"/>
</dbReference>
<dbReference type="InterPro" id="IPR013785">
    <property type="entry name" value="Aldolase_TIM"/>
</dbReference>
<dbReference type="InParanoid" id="A0A084QK68"/>
<evidence type="ECO:0000256" key="3">
    <source>
        <dbReference type="ARBA" id="ARBA00005761"/>
    </source>
</evidence>
<dbReference type="InterPro" id="IPR036052">
    <property type="entry name" value="TrpB-like_PALP_sf"/>
</dbReference>
<sequence length="720" mass="77303">MDAIKQTFQRTKAQKRPALVTYVTAGYPRPEDTPGILLAMEKGGADVIELGAPFTDPIADGPTIQTANTIALQNGVTMEMTLGMVKEARSRGLKAPVMLMGYYNPLLSYGEERLLEDCHAAGVNGFIVVDLPPEEAVSFRKLCNKGRLSYVPLIAPATSDTRMKILCQLADSFIYVVSRQGVTGALGSLNANLPALVERVKKYSGNKPAAVGFGVSTNEHFKSVGSISDGVVVGSQIITVIHKAAPGEIDNEVEKYCAYLCGRDSNPEDGTTREVGVVEAIGAAQEPAGTATVEATITDDDRITAEQDSDLVAQLAALHGKIPERFGEFGGQYVPESLMDCLSQLEDGFNKIKDDPSFWEEYRGFYEYMGRPGHLHLAERLTEHAGGANIWLKREDLNHTGSHKINNALGQLLLARRLGKTKIIAETGAGQHGVATATVCAKFGMECTVYMGAEDVRRQALNVFRMRLLGAKVVAVEAGSKTLRDAVNEALRAWVVELDTTHYIIGSAIGPHPFPTIVRTFQSVIGDETKQQMLEKRGKLPDAVVACVGGGSNAVGMFYPFANDPSVKLLGVEAGGDGVDTARHSATLTGGTKGVLHGVRTYVLQDKHGQISETHSVSAGLDYPGVGPELSSWKDNERAKFVAATDAEAFLGFKLMSQLEGIIPALESAHGIYGAIELAKTMKKDEDVVICLSGRGDKDVQSVADELPKLGPQIGWDLRF</sequence>
<keyword evidence="10 13" id="KW-0057">Aromatic amino acid biosynthesis</keyword>
<keyword evidence="9 13" id="KW-0663">Pyridoxal phosphate</keyword>
<evidence type="ECO:0000256" key="8">
    <source>
        <dbReference type="ARBA" id="ARBA00022822"/>
    </source>
</evidence>
<keyword evidence="8 13" id="KW-0822">Tryptophan biosynthesis</keyword>